<gene>
    <name evidence="2" type="ORF">IT779_10290</name>
</gene>
<evidence type="ECO:0000259" key="1">
    <source>
        <dbReference type="Pfam" id="PF12728"/>
    </source>
</evidence>
<accession>A0A931IAK2</accession>
<evidence type="ECO:0000313" key="3">
    <source>
        <dbReference type="Proteomes" id="UP000655751"/>
    </source>
</evidence>
<keyword evidence="3" id="KW-1185">Reference proteome</keyword>
<dbReference type="InterPro" id="IPR041657">
    <property type="entry name" value="HTH_17"/>
</dbReference>
<reference evidence="2" key="1">
    <citation type="submission" date="2020-11" db="EMBL/GenBank/DDBJ databases">
        <title>Nocardia NEAU-351.nov., a novel actinomycete isolated from the cow dung.</title>
        <authorList>
            <person name="Zhang X."/>
        </authorList>
    </citation>
    <scope>NUCLEOTIDE SEQUENCE</scope>
    <source>
        <strain evidence="2">NEAU-351</strain>
    </source>
</reference>
<dbReference type="SUPFAM" id="SSF46955">
    <property type="entry name" value="Putative DNA-binding domain"/>
    <property type="match status" value="1"/>
</dbReference>
<organism evidence="2 3">
    <name type="scientific">Nocardia bovistercoris</name>
    <dbReference type="NCBI Taxonomy" id="2785916"/>
    <lineage>
        <taxon>Bacteria</taxon>
        <taxon>Bacillati</taxon>
        <taxon>Actinomycetota</taxon>
        <taxon>Actinomycetes</taxon>
        <taxon>Mycobacteriales</taxon>
        <taxon>Nocardiaceae</taxon>
        <taxon>Nocardia</taxon>
    </lineage>
</organism>
<name>A0A931IAK2_9NOCA</name>
<dbReference type="Pfam" id="PF12728">
    <property type="entry name" value="HTH_17"/>
    <property type="match status" value="1"/>
</dbReference>
<proteinExistence type="predicted"/>
<feature type="domain" description="Helix-turn-helix" evidence="1">
    <location>
        <begin position="10"/>
        <end position="63"/>
    </location>
</feature>
<dbReference type="InterPro" id="IPR009061">
    <property type="entry name" value="DNA-bd_dom_put_sf"/>
</dbReference>
<protein>
    <submittedName>
        <fullName evidence="2">Helix-turn-helix domain-containing protein</fullName>
    </submittedName>
</protein>
<dbReference type="AlphaFoldDB" id="A0A931IAK2"/>
<comment type="caution">
    <text evidence="2">The sequence shown here is derived from an EMBL/GenBank/DDBJ whole genome shotgun (WGS) entry which is preliminary data.</text>
</comment>
<dbReference type="Proteomes" id="UP000655751">
    <property type="component" value="Unassembled WGS sequence"/>
</dbReference>
<sequence length="72" mass="8078">MDARLVDGKLYSTAELALLLGIDPSSLRRWRTANPPTGPAFVRVSPRVVKYAAEDIERWLRESRTDPGRLVA</sequence>
<evidence type="ECO:0000313" key="2">
    <source>
        <dbReference type="EMBL" id="MBH0776672.1"/>
    </source>
</evidence>
<dbReference type="EMBL" id="JADMLG010000003">
    <property type="protein sequence ID" value="MBH0776672.1"/>
    <property type="molecule type" value="Genomic_DNA"/>
</dbReference>